<organism evidence="3 4">
    <name type="scientific">Serendipita vermifera MAFF 305830</name>
    <dbReference type="NCBI Taxonomy" id="933852"/>
    <lineage>
        <taxon>Eukaryota</taxon>
        <taxon>Fungi</taxon>
        <taxon>Dikarya</taxon>
        <taxon>Basidiomycota</taxon>
        <taxon>Agaricomycotina</taxon>
        <taxon>Agaricomycetes</taxon>
        <taxon>Sebacinales</taxon>
        <taxon>Serendipitaceae</taxon>
        <taxon>Serendipita</taxon>
    </lineage>
</organism>
<evidence type="ECO:0000313" key="3">
    <source>
        <dbReference type="EMBL" id="KIM28997.1"/>
    </source>
</evidence>
<feature type="compositionally biased region" description="Acidic residues" evidence="2">
    <location>
        <begin position="314"/>
        <end position="335"/>
    </location>
</feature>
<proteinExistence type="predicted"/>
<feature type="region of interest" description="Disordered" evidence="2">
    <location>
        <begin position="609"/>
        <end position="655"/>
    </location>
</feature>
<feature type="compositionally biased region" description="Acidic residues" evidence="2">
    <location>
        <begin position="1148"/>
        <end position="1164"/>
    </location>
</feature>
<feature type="compositionally biased region" description="Low complexity" evidence="2">
    <location>
        <begin position="497"/>
        <end position="508"/>
    </location>
</feature>
<feature type="compositionally biased region" description="Basic and acidic residues" evidence="2">
    <location>
        <begin position="731"/>
        <end position="740"/>
    </location>
</feature>
<feature type="region of interest" description="Disordered" evidence="2">
    <location>
        <begin position="1120"/>
        <end position="1371"/>
    </location>
</feature>
<keyword evidence="4" id="KW-1185">Reference proteome</keyword>
<feature type="region of interest" description="Disordered" evidence="2">
    <location>
        <begin position="391"/>
        <end position="410"/>
    </location>
</feature>
<feature type="region of interest" description="Disordered" evidence="2">
    <location>
        <begin position="299"/>
        <end position="337"/>
    </location>
</feature>
<feature type="region of interest" description="Disordered" evidence="2">
    <location>
        <begin position="243"/>
        <end position="272"/>
    </location>
</feature>
<feature type="region of interest" description="Disordered" evidence="2">
    <location>
        <begin position="497"/>
        <end position="523"/>
    </location>
</feature>
<feature type="compositionally biased region" description="Low complexity" evidence="2">
    <location>
        <begin position="1212"/>
        <end position="1228"/>
    </location>
</feature>
<evidence type="ECO:0008006" key="5">
    <source>
        <dbReference type="Google" id="ProtNLM"/>
    </source>
</evidence>
<keyword evidence="1" id="KW-0945">Host-virus interaction</keyword>
<feature type="compositionally biased region" description="Low complexity" evidence="2">
    <location>
        <begin position="637"/>
        <end position="646"/>
    </location>
</feature>
<dbReference type="GO" id="GO:0003677">
    <property type="term" value="F:DNA binding"/>
    <property type="evidence" value="ECO:0007669"/>
    <property type="project" value="InterPro"/>
</dbReference>
<name>A0A0C2XIV0_SERVB</name>
<dbReference type="EMBL" id="KN824290">
    <property type="protein sequence ID" value="KIM28997.1"/>
    <property type="molecule type" value="Genomic_DNA"/>
</dbReference>
<dbReference type="STRING" id="933852.A0A0C2XIV0"/>
<feature type="compositionally biased region" description="Pro residues" evidence="2">
    <location>
        <begin position="1318"/>
        <end position="1328"/>
    </location>
</feature>
<feature type="region of interest" description="Disordered" evidence="2">
    <location>
        <begin position="570"/>
        <end position="590"/>
    </location>
</feature>
<feature type="region of interest" description="Disordered" evidence="2">
    <location>
        <begin position="1"/>
        <end position="21"/>
    </location>
</feature>
<feature type="compositionally biased region" description="Low complexity" evidence="2">
    <location>
        <begin position="1120"/>
        <end position="1147"/>
    </location>
</feature>
<dbReference type="HOGENOM" id="CLU_254426_0_0_1"/>
<dbReference type="OrthoDB" id="5597783at2759"/>
<feature type="compositionally biased region" description="Low complexity" evidence="2">
    <location>
        <begin position="1182"/>
        <end position="1200"/>
    </location>
</feature>
<dbReference type="Gene3D" id="3.10.260.10">
    <property type="entry name" value="Transcription regulator HTH, APSES-type DNA-binding domain"/>
    <property type="match status" value="1"/>
</dbReference>
<feature type="compositionally biased region" description="Acidic residues" evidence="2">
    <location>
        <begin position="1172"/>
        <end position="1181"/>
    </location>
</feature>
<feature type="region of interest" description="Disordered" evidence="2">
    <location>
        <begin position="731"/>
        <end position="750"/>
    </location>
</feature>
<dbReference type="PANTHER" id="PTHR13037:SF24">
    <property type="entry name" value="POLYCOMB PROTEIN PCL-RELATED"/>
    <property type="match status" value="1"/>
</dbReference>
<gene>
    <name evidence="3" type="ORF">M408DRAFT_8415</name>
</gene>
<sequence length="1399" mass="149500">MSRADGQLPLTRRSRQPSTSSSTLLFKNINHHDNNLVVATATTPAVPIAAAAAAPASNPSSLAALLSPGPHVPAPSLRQLVGRSISLHPEDEPDHILAITFAILDRVGNRAMSVKELGEAAYLQGYLRTRWVFIILFTGFFKTPFRASFANVGLSTFSPSAAGQAIGTHIRNHTARHAQEPTNALLSSYRLVGGLEDAKLASALYCTTPGTCRKGTTVWYLSKAAGRPSPFERAMAAAQMASAENPLSGGSGLGIKRKIPPDDDEFHRPNKIRLTLRLPPRTPIPPRPRPIVPVVRYDEQGASGSGTSNSDATSSEEEEDSSEDDESGSDDDMLDDFNSLLADDIPIAIPASHHPYRHHRHHHSRHRSAPSLAAAAAFLLCHTQSQPFYDTCEPPPDSEDEDDDFHNSMLRPDTTMEEEHLRLKSEDVTEFGGADYDIKEEDIAAIVLHELSEPKVEFSPMDDIFTGLAAATTGSPASLVDLDDSVSSSARGSSTAATTAFIPGSSSSAPPPTPTPIPPTPWIKAEDESFMFESRSRQQRYDSEDLLTDILSPIEDTARPWEEQLQQLQNEDEAGWTSVNVPRPESVSTDEVDDVFPAAGDESSAYAGRIQVSTSVPSKPMPLRLSIGGSRASVGPSAHQQQAQSQHARRHSHAAGISNRRLSLISNAATAFSDWTSGTPEDPDAPAPLVTPSHTGWRMYQWPIVAGPPPSMNGRNGSSSTLALHEPIDERECAESEREQAAASASADASAIVDEAMPDVQGDMDEQGPSRKEAEEELDRVFKAGSLNQVLTKSLPPNQRISTLLLLGELIIYWYFVKRAKWSPGIPVFQCHLESPPMVLIRRMDTDFVNISSIITYAKYLALATPAGASRSRSSTNPASTAKPTIPPPPTADELPRNHVFVNSGARELHGGWVSLSRARALVKNYHDLPPFIRRVFLSDGLADKFPGPIAHVRKLLVGCQDKADAPFGKPFGKVDTLSAHDLLAGAAGATTVASPSPGTTAVIADGKVSHRGIQLTLDMAASAAVAAAAVITPANASAIPPASYPLSPVAALSSAHAQRAKAASSMQSLLALTTSPQNPLSTFTGWNLGVSLGGKTVLEREEAPLQPEEEEMLNAILKTPPKASTRPTPTSATASATLASAHQTASDTEDEEMSVDEREEEEAVREAVDIGSDEEEEEDTVQVARSTRQQTQQQQTKQVIAPRRSLRRMRSISSISSELTVSESESSAPPPSLDSRPPVKGKKQVNNPPAPTPAANVSGRKRRSESNATTSVPLPARRAEPEPTTNKRVKIIEVDEPADIVKPRRSIRTAKGGEPVEPTPAPAPTPPARSTKTAAAAATSAPEVKATPPVATSKPRRSTGTVVEKPVEKEGPVLTRAGAAAAAAAAQKNVKRTLRSRV</sequence>
<dbReference type="Proteomes" id="UP000054097">
    <property type="component" value="Unassembled WGS sequence"/>
</dbReference>
<protein>
    <recommendedName>
        <fullName evidence="5">HTH APSES-type domain-containing protein</fullName>
    </recommendedName>
</protein>
<feature type="compositionally biased region" description="Low complexity" evidence="2">
    <location>
        <begin position="1329"/>
        <end position="1348"/>
    </location>
</feature>
<accession>A0A0C2XIV0</accession>
<reference evidence="4" key="2">
    <citation type="submission" date="2015-01" db="EMBL/GenBank/DDBJ databases">
        <title>Evolutionary Origins and Diversification of the Mycorrhizal Mutualists.</title>
        <authorList>
            <consortium name="DOE Joint Genome Institute"/>
            <consortium name="Mycorrhizal Genomics Consortium"/>
            <person name="Kohler A."/>
            <person name="Kuo A."/>
            <person name="Nagy L.G."/>
            <person name="Floudas D."/>
            <person name="Copeland A."/>
            <person name="Barry K.W."/>
            <person name="Cichocki N."/>
            <person name="Veneault-Fourrey C."/>
            <person name="LaButti K."/>
            <person name="Lindquist E.A."/>
            <person name="Lipzen A."/>
            <person name="Lundell T."/>
            <person name="Morin E."/>
            <person name="Murat C."/>
            <person name="Riley R."/>
            <person name="Ohm R."/>
            <person name="Sun H."/>
            <person name="Tunlid A."/>
            <person name="Henrissat B."/>
            <person name="Grigoriev I.V."/>
            <person name="Hibbett D.S."/>
            <person name="Martin F."/>
        </authorList>
    </citation>
    <scope>NUCLEOTIDE SEQUENCE [LARGE SCALE GENOMIC DNA]</scope>
    <source>
        <strain evidence="4">MAFF 305830</strain>
    </source>
</reference>
<evidence type="ECO:0000256" key="1">
    <source>
        <dbReference type="ARBA" id="ARBA00022581"/>
    </source>
</evidence>
<dbReference type="PANTHER" id="PTHR13037">
    <property type="entry name" value="FORMIN"/>
    <property type="match status" value="1"/>
</dbReference>
<evidence type="ECO:0000313" key="4">
    <source>
        <dbReference type="Proteomes" id="UP000054097"/>
    </source>
</evidence>
<reference evidence="3 4" key="1">
    <citation type="submission" date="2014-04" db="EMBL/GenBank/DDBJ databases">
        <authorList>
            <consortium name="DOE Joint Genome Institute"/>
            <person name="Kuo A."/>
            <person name="Zuccaro A."/>
            <person name="Kohler A."/>
            <person name="Nagy L.G."/>
            <person name="Floudas D."/>
            <person name="Copeland A."/>
            <person name="Barry K.W."/>
            <person name="Cichocki N."/>
            <person name="Veneault-Fourrey C."/>
            <person name="LaButti K."/>
            <person name="Lindquist E.A."/>
            <person name="Lipzen A."/>
            <person name="Lundell T."/>
            <person name="Morin E."/>
            <person name="Murat C."/>
            <person name="Sun H."/>
            <person name="Tunlid A."/>
            <person name="Henrissat B."/>
            <person name="Grigoriev I.V."/>
            <person name="Hibbett D.S."/>
            <person name="Martin F."/>
            <person name="Nordberg H.P."/>
            <person name="Cantor M.N."/>
            <person name="Hua S.X."/>
        </authorList>
    </citation>
    <scope>NUCLEOTIDE SEQUENCE [LARGE SCALE GENOMIC DNA]</scope>
    <source>
        <strain evidence="3 4">MAFF 305830</strain>
    </source>
</reference>
<evidence type="ECO:0000256" key="2">
    <source>
        <dbReference type="SAM" id="MobiDB-lite"/>
    </source>
</evidence>
<feature type="compositionally biased region" description="Pro residues" evidence="2">
    <location>
        <begin position="509"/>
        <end position="521"/>
    </location>
</feature>
<feature type="region of interest" description="Disordered" evidence="2">
    <location>
        <begin position="869"/>
        <end position="896"/>
    </location>
</feature>
<dbReference type="InterPro" id="IPR036887">
    <property type="entry name" value="HTH_APSES_sf"/>
</dbReference>
<dbReference type="SUPFAM" id="SSF54616">
    <property type="entry name" value="DNA-binding domain of Mlu1-box binding protein MBP1"/>
    <property type="match status" value="1"/>
</dbReference>
<feature type="compositionally biased region" description="Basic and acidic residues" evidence="2">
    <location>
        <begin position="259"/>
        <end position="268"/>
    </location>
</feature>
<feature type="compositionally biased region" description="Low complexity" evidence="2">
    <location>
        <begin position="741"/>
        <end position="750"/>
    </location>
</feature>